<dbReference type="OrthoDB" id="2638806at2"/>
<accession>A0A3D9I5Z0</accession>
<organism evidence="2 3">
    <name type="scientific">Cohnella lupini</name>
    <dbReference type="NCBI Taxonomy" id="1294267"/>
    <lineage>
        <taxon>Bacteria</taxon>
        <taxon>Bacillati</taxon>
        <taxon>Bacillota</taxon>
        <taxon>Bacilli</taxon>
        <taxon>Bacillales</taxon>
        <taxon>Paenibacillaceae</taxon>
        <taxon>Cohnella</taxon>
    </lineage>
</organism>
<protein>
    <submittedName>
        <fullName evidence="2">Uncharacterized protein</fullName>
    </submittedName>
</protein>
<gene>
    <name evidence="2" type="ORF">DFP95_11198</name>
</gene>
<keyword evidence="1" id="KW-0472">Membrane</keyword>
<keyword evidence="1" id="KW-1133">Transmembrane helix</keyword>
<dbReference type="EMBL" id="QRDY01000011">
    <property type="protein sequence ID" value="RED57184.1"/>
    <property type="molecule type" value="Genomic_DNA"/>
</dbReference>
<evidence type="ECO:0000313" key="2">
    <source>
        <dbReference type="EMBL" id="RED57184.1"/>
    </source>
</evidence>
<proteinExistence type="predicted"/>
<reference evidence="2 3" key="1">
    <citation type="submission" date="2018-07" db="EMBL/GenBank/DDBJ databases">
        <title>Genomic Encyclopedia of Type Strains, Phase III (KMG-III): the genomes of soil and plant-associated and newly described type strains.</title>
        <authorList>
            <person name="Whitman W."/>
        </authorList>
    </citation>
    <scope>NUCLEOTIDE SEQUENCE [LARGE SCALE GENOMIC DNA]</scope>
    <source>
        <strain evidence="2 3">CECT 8236</strain>
    </source>
</reference>
<evidence type="ECO:0000313" key="3">
    <source>
        <dbReference type="Proteomes" id="UP000256869"/>
    </source>
</evidence>
<name>A0A3D9I5Z0_9BACL</name>
<sequence length="79" mass="8601">MANDHYRKLGAAFLIAAGIIYAIERVGSIIAQSNERAAMYAANINASPEIHVASFFDNVFVPALTFIGVLLLVYGFPRK</sequence>
<dbReference type="AlphaFoldDB" id="A0A3D9I5Z0"/>
<evidence type="ECO:0000256" key="1">
    <source>
        <dbReference type="SAM" id="Phobius"/>
    </source>
</evidence>
<keyword evidence="3" id="KW-1185">Reference proteome</keyword>
<comment type="caution">
    <text evidence="2">The sequence shown here is derived from an EMBL/GenBank/DDBJ whole genome shotgun (WGS) entry which is preliminary data.</text>
</comment>
<dbReference type="RefSeq" id="WP_115994086.1">
    <property type="nucleotide sequence ID" value="NZ_QRDY01000011.1"/>
</dbReference>
<feature type="transmembrane region" description="Helical" evidence="1">
    <location>
        <begin position="59"/>
        <end position="76"/>
    </location>
</feature>
<dbReference type="Proteomes" id="UP000256869">
    <property type="component" value="Unassembled WGS sequence"/>
</dbReference>
<keyword evidence="1" id="KW-0812">Transmembrane</keyword>